<dbReference type="PANTHER" id="PTHR23073">
    <property type="entry name" value="26S PROTEASOME REGULATORY SUBUNIT"/>
    <property type="match status" value="1"/>
</dbReference>
<evidence type="ECO:0000256" key="3">
    <source>
        <dbReference type="ARBA" id="ARBA00022840"/>
    </source>
</evidence>
<feature type="domain" description="AAA+ ATPase" evidence="4">
    <location>
        <begin position="445"/>
        <end position="577"/>
    </location>
</feature>
<dbReference type="OrthoDB" id="9809379at2"/>
<dbReference type="Pfam" id="PF00004">
    <property type="entry name" value="AAA"/>
    <property type="match status" value="1"/>
</dbReference>
<dbReference type="AlphaFoldDB" id="A0A177M7V6"/>
<dbReference type="GO" id="GO:0005524">
    <property type="term" value="F:ATP binding"/>
    <property type="evidence" value="ECO:0007669"/>
    <property type="project" value="UniProtKB-KW"/>
</dbReference>
<comment type="caution">
    <text evidence="5">The sequence shown here is derived from an EMBL/GenBank/DDBJ whole genome shotgun (WGS) entry which is preliminary data.</text>
</comment>
<name>A0A177M7V6_METMH</name>
<evidence type="ECO:0000313" key="6">
    <source>
        <dbReference type="Proteomes" id="UP000078090"/>
    </source>
</evidence>
<dbReference type="RefSeq" id="WP_064009442.1">
    <property type="nucleotide sequence ID" value="NZ_LUUG01000088.1"/>
</dbReference>
<gene>
    <name evidence="5" type="ORF">A1332_17250</name>
</gene>
<accession>A0A177M7V6</accession>
<proteinExistence type="inferred from homology"/>
<comment type="similarity">
    <text evidence="1">Belongs to the AAA ATPase family.</text>
</comment>
<evidence type="ECO:0000256" key="2">
    <source>
        <dbReference type="ARBA" id="ARBA00022741"/>
    </source>
</evidence>
<dbReference type="InterPro" id="IPR003959">
    <property type="entry name" value="ATPase_AAA_core"/>
</dbReference>
<protein>
    <recommendedName>
        <fullName evidence="4">AAA+ ATPase domain-containing protein</fullName>
    </recommendedName>
</protein>
<dbReference type="InterPro" id="IPR050221">
    <property type="entry name" value="26S_Proteasome_ATPase"/>
</dbReference>
<evidence type="ECO:0000256" key="1">
    <source>
        <dbReference type="ARBA" id="ARBA00006914"/>
    </source>
</evidence>
<dbReference type="Gene3D" id="3.40.50.300">
    <property type="entry name" value="P-loop containing nucleotide triphosphate hydrolases"/>
    <property type="match status" value="1"/>
</dbReference>
<sequence length="659" mass="72295">MTKPPQRLAESLNLNLTNRQQPLAALVRLGLAEFWERMMPGDTELSEQLRQQAVRQLNVEAVPSWVQLRDNAAAQLHALPGPFGQWLREQHIDLPQAFLLAVVGSAETDYLVTLTLSELQAPNPGNRLAVHLALTMLEELFGAGTLDALDLHATQLVQQQVLLLEGTGPLSLRQLRIEPALWSVLCGRSAIWPGCRAIALTDLELLPLRIRKQLPHLATLLAKGEVRGLAIRGNSGCGRRALAAELAGLLGLTAIEVPSELWQQQPALPLACQLAGWLPVIKAQVAAGESWQLPAIQPNVTHVILLGMTDAVSGQDLLELEMGVPDETERRQLWARYLADPELARRAASALLSGPVIQKVARNAVLRAEQSRAALNAEHIAQARRDLGAERLRLLAEPVRRRVEREAVVFPPLVEQYLHDFIVRAHSRESLWEALGVTLQASRNAGLRALFVGDSGTGKTLAASYVATALGAPLYRVDLAAIMNKYVGESEKNLGLLLDLAAAADAILLFDEADSLFGRRTDAQQSGERYANMLTNFLLTRIENHPGITILTTNSRERIDNAFTRRLDAIVDFPMPGFQERLDLWRSHFGQRSPSDDLCKTLASYCDISGGQIRNVVLTAAGCSPADQPIGIEPLLSALQREYQKLGRNPPAQLKQLRS</sequence>
<dbReference type="CDD" id="cd19481">
    <property type="entry name" value="RecA-like_protease"/>
    <property type="match status" value="1"/>
</dbReference>
<dbReference type="Proteomes" id="UP000078090">
    <property type="component" value="Unassembled WGS sequence"/>
</dbReference>
<keyword evidence="3" id="KW-0067">ATP-binding</keyword>
<organism evidence="5 6">
    <name type="scientific">Methylomonas methanica</name>
    <dbReference type="NCBI Taxonomy" id="421"/>
    <lineage>
        <taxon>Bacteria</taxon>
        <taxon>Pseudomonadati</taxon>
        <taxon>Pseudomonadota</taxon>
        <taxon>Gammaproteobacteria</taxon>
        <taxon>Methylococcales</taxon>
        <taxon>Methylococcaceae</taxon>
        <taxon>Methylomonas</taxon>
    </lineage>
</organism>
<dbReference type="InterPro" id="IPR027417">
    <property type="entry name" value="P-loop_NTPase"/>
</dbReference>
<evidence type="ECO:0000259" key="4">
    <source>
        <dbReference type="SMART" id="SM00382"/>
    </source>
</evidence>
<reference evidence="5 6" key="1">
    <citation type="submission" date="2016-03" db="EMBL/GenBank/DDBJ databases">
        <authorList>
            <person name="Ploux O."/>
        </authorList>
    </citation>
    <scope>NUCLEOTIDE SEQUENCE [LARGE SCALE GENOMIC DNA]</scope>
    <source>
        <strain evidence="5 6">R-45363</strain>
    </source>
</reference>
<keyword evidence="2" id="KW-0547">Nucleotide-binding</keyword>
<dbReference type="SUPFAM" id="SSF52540">
    <property type="entry name" value="P-loop containing nucleoside triphosphate hydrolases"/>
    <property type="match status" value="1"/>
</dbReference>
<dbReference type="EMBL" id="LUUG01000088">
    <property type="protein sequence ID" value="OAI01624.1"/>
    <property type="molecule type" value="Genomic_DNA"/>
</dbReference>
<evidence type="ECO:0000313" key="5">
    <source>
        <dbReference type="EMBL" id="OAI01624.1"/>
    </source>
</evidence>
<dbReference type="InterPro" id="IPR003593">
    <property type="entry name" value="AAA+_ATPase"/>
</dbReference>
<dbReference type="SMART" id="SM00382">
    <property type="entry name" value="AAA"/>
    <property type="match status" value="1"/>
</dbReference>
<dbReference type="GO" id="GO:0016887">
    <property type="term" value="F:ATP hydrolysis activity"/>
    <property type="evidence" value="ECO:0007669"/>
    <property type="project" value="InterPro"/>
</dbReference>